<feature type="chain" id="PRO_5039600649" description="Peptidoglycan-associated lipoprotein" evidence="9">
    <location>
        <begin position="22"/>
        <end position="162"/>
    </location>
</feature>
<feature type="signal peptide" evidence="9">
    <location>
        <begin position="1"/>
        <end position="21"/>
    </location>
</feature>
<dbReference type="PROSITE" id="PS51257">
    <property type="entry name" value="PROKAR_LIPOPROTEIN"/>
    <property type="match status" value="1"/>
</dbReference>
<comment type="similarity">
    <text evidence="8">Belongs to the Pal lipoprotein family.</text>
</comment>
<dbReference type="EMBL" id="DXAN01000005">
    <property type="protein sequence ID" value="HJA08130.1"/>
    <property type="molecule type" value="Genomic_DNA"/>
</dbReference>
<dbReference type="AlphaFoldDB" id="A0A9D2KKG9"/>
<dbReference type="PRINTS" id="PR01021">
    <property type="entry name" value="OMPADOMAIN"/>
</dbReference>
<dbReference type="PANTHER" id="PTHR30329:SF21">
    <property type="entry name" value="LIPOPROTEIN YIAD-RELATED"/>
    <property type="match status" value="1"/>
</dbReference>
<name>A0A9D2KKG9_9BACT</name>
<evidence type="ECO:0000313" key="11">
    <source>
        <dbReference type="EMBL" id="HJA08130.1"/>
    </source>
</evidence>
<sequence length="162" mass="18121">MKGLKNFGLVMVMALVLGIGAGCTKKSTEVPTGQPVVTDTGASAVDVAAQTITDGVVYFDFDKYDVKPEYREMLRQKAELMRQYPSIRVRIEGNCDERGTQEYNLALGERRARAAYEYMVMLGVNPSQLEMISYGKERPAVQGTGDQVWALNRRDDFRVIAR</sequence>
<keyword evidence="7" id="KW-0131">Cell cycle</keyword>
<evidence type="ECO:0000256" key="9">
    <source>
        <dbReference type="SAM" id="SignalP"/>
    </source>
</evidence>
<dbReference type="NCBIfam" id="TIGR02802">
    <property type="entry name" value="Pal_lipo"/>
    <property type="match status" value="1"/>
</dbReference>
<keyword evidence="1" id="KW-0132">Cell division</keyword>
<dbReference type="InterPro" id="IPR036737">
    <property type="entry name" value="OmpA-like_sf"/>
</dbReference>
<evidence type="ECO:0000256" key="2">
    <source>
        <dbReference type="ARBA" id="ARBA00022729"/>
    </source>
</evidence>
<comment type="caution">
    <text evidence="11">The sequence shown here is derived from an EMBL/GenBank/DDBJ whole genome shotgun (WGS) entry which is preliminary data.</text>
</comment>
<dbReference type="InterPro" id="IPR006665">
    <property type="entry name" value="OmpA-like"/>
</dbReference>
<reference evidence="11" key="2">
    <citation type="submission" date="2021-04" db="EMBL/GenBank/DDBJ databases">
        <authorList>
            <person name="Gilroy R."/>
        </authorList>
    </citation>
    <scope>NUCLEOTIDE SEQUENCE</scope>
    <source>
        <strain evidence="11">CHK186-16707</strain>
    </source>
</reference>
<evidence type="ECO:0000256" key="7">
    <source>
        <dbReference type="ARBA" id="ARBA00023306"/>
    </source>
</evidence>
<dbReference type="SUPFAM" id="SSF103088">
    <property type="entry name" value="OmpA-like"/>
    <property type="match status" value="1"/>
</dbReference>
<comment type="subcellular location">
    <subcellularLocation>
        <location evidence="8">Cell outer membrane</location>
        <topology evidence="8">Lipid-anchor</topology>
    </subcellularLocation>
</comment>
<keyword evidence="4 8" id="KW-0564">Palmitate</keyword>
<protein>
    <recommendedName>
        <fullName evidence="8">Peptidoglycan-associated lipoprotein</fullName>
        <shortName evidence="8">PAL</shortName>
    </recommendedName>
</protein>
<keyword evidence="5 8" id="KW-0998">Cell outer membrane</keyword>
<evidence type="ECO:0000256" key="3">
    <source>
        <dbReference type="ARBA" id="ARBA00023136"/>
    </source>
</evidence>
<dbReference type="GO" id="GO:0009279">
    <property type="term" value="C:cell outer membrane"/>
    <property type="evidence" value="ECO:0007669"/>
    <property type="project" value="UniProtKB-SubCell"/>
</dbReference>
<dbReference type="InterPro" id="IPR006664">
    <property type="entry name" value="OMP_bac"/>
</dbReference>
<keyword evidence="2 8" id="KW-0732">Signal</keyword>
<dbReference type="InterPro" id="IPR014169">
    <property type="entry name" value="Pal_lipo_C"/>
</dbReference>
<dbReference type="InterPro" id="IPR050330">
    <property type="entry name" value="Bact_OuterMem_StrucFunc"/>
</dbReference>
<dbReference type="Proteomes" id="UP000824225">
    <property type="component" value="Unassembled WGS sequence"/>
</dbReference>
<evidence type="ECO:0000259" key="10">
    <source>
        <dbReference type="PROSITE" id="PS51123"/>
    </source>
</evidence>
<accession>A0A9D2KKG9</accession>
<reference evidence="11" key="1">
    <citation type="journal article" date="2021" name="PeerJ">
        <title>Extensive microbial diversity within the chicken gut microbiome revealed by metagenomics and culture.</title>
        <authorList>
            <person name="Gilroy R."/>
            <person name="Ravi A."/>
            <person name="Getino M."/>
            <person name="Pursley I."/>
            <person name="Horton D.L."/>
            <person name="Alikhan N.F."/>
            <person name="Baker D."/>
            <person name="Gharbi K."/>
            <person name="Hall N."/>
            <person name="Watson M."/>
            <person name="Adriaenssens E.M."/>
            <person name="Foster-Nyarko E."/>
            <person name="Jarju S."/>
            <person name="Secka A."/>
            <person name="Antonio M."/>
            <person name="Oren A."/>
            <person name="Chaudhuri R.R."/>
            <person name="La Ragione R."/>
            <person name="Hildebrand F."/>
            <person name="Pallen M.J."/>
        </authorList>
    </citation>
    <scope>NUCLEOTIDE SEQUENCE</scope>
    <source>
        <strain evidence="11">CHK186-16707</strain>
    </source>
</reference>
<evidence type="ECO:0000313" key="12">
    <source>
        <dbReference type="Proteomes" id="UP000824225"/>
    </source>
</evidence>
<gene>
    <name evidence="8 11" type="primary">pal</name>
    <name evidence="11" type="ORF">H9962_02895</name>
</gene>
<evidence type="ECO:0000256" key="5">
    <source>
        <dbReference type="ARBA" id="ARBA00023237"/>
    </source>
</evidence>
<evidence type="ECO:0000256" key="4">
    <source>
        <dbReference type="ARBA" id="ARBA00023139"/>
    </source>
</evidence>
<dbReference type="PROSITE" id="PS51123">
    <property type="entry name" value="OMPA_2"/>
    <property type="match status" value="1"/>
</dbReference>
<dbReference type="CDD" id="cd07185">
    <property type="entry name" value="OmpA_C-like"/>
    <property type="match status" value="1"/>
</dbReference>
<dbReference type="InterPro" id="IPR039001">
    <property type="entry name" value="Pal"/>
</dbReference>
<keyword evidence="3 8" id="KW-0472">Membrane</keyword>
<keyword evidence="6 8" id="KW-0449">Lipoprotein</keyword>
<dbReference type="PANTHER" id="PTHR30329">
    <property type="entry name" value="STATOR ELEMENT OF FLAGELLAR MOTOR COMPLEX"/>
    <property type="match status" value="1"/>
</dbReference>
<evidence type="ECO:0000256" key="8">
    <source>
        <dbReference type="HAMAP-Rule" id="MF_02204"/>
    </source>
</evidence>
<dbReference type="Gene3D" id="3.30.1330.60">
    <property type="entry name" value="OmpA-like domain"/>
    <property type="match status" value="1"/>
</dbReference>
<evidence type="ECO:0000256" key="1">
    <source>
        <dbReference type="ARBA" id="ARBA00022618"/>
    </source>
</evidence>
<organism evidence="11 12">
    <name type="scientific">Candidatus Mailhella merdigallinarum</name>
    <dbReference type="NCBI Taxonomy" id="2838658"/>
    <lineage>
        <taxon>Bacteria</taxon>
        <taxon>Pseudomonadati</taxon>
        <taxon>Thermodesulfobacteriota</taxon>
        <taxon>Desulfovibrionia</taxon>
        <taxon>Desulfovibrionales</taxon>
        <taxon>Desulfovibrionaceae</taxon>
        <taxon>Mailhella</taxon>
    </lineage>
</organism>
<dbReference type="Pfam" id="PF00691">
    <property type="entry name" value="OmpA"/>
    <property type="match status" value="1"/>
</dbReference>
<proteinExistence type="inferred from homology"/>
<evidence type="ECO:0000256" key="6">
    <source>
        <dbReference type="ARBA" id="ARBA00023288"/>
    </source>
</evidence>
<dbReference type="GO" id="GO:0051301">
    <property type="term" value="P:cell division"/>
    <property type="evidence" value="ECO:0007669"/>
    <property type="project" value="UniProtKB-KW"/>
</dbReference>
<dbReference type="HAMAP" id="MF_02204">
    <property type="entry name" value="Pal"/>
    <property type="match status" value="1"/>
</dbReference>
<feature type="domain" description="OmpA-like" evidence="10">
    <location>
        <begin position="47"/>
        <end position="162"/>
    </location>
</feature>